<protein>
    <recommendedName>
        <fullName evidence="3">diguanylate cyclase</fullName>
        <ecNumber evidence="3">2.7.7.65</ecNumber>
    </recommendedName>
</protein>
<evidence type="ECO:0000256" key="2">
    <source>
        <dbReference type="ARBA" id="ARBA00004533"/>
    </source>
</evidence>
<dbReference type="InterPro" id="IPR043128">
    <property type="entry name" value="Rev_trsase/Diguanyl_cyclase"/>
</dbReference>
<comment type="subcellular location">
    <subcellularLocation>
        <location evidence="2">Cell inner membrane</location>
    </subcellularLocation>
</comment>
<comment type="catalytic activity">
    <reaction evidence="4">
        <text>2 GTP = 3',3'-c-di-GMP + 2 diphosphate</text>
        <dbReference type="Rhea" id="RHEA:24898"/>
        <dbReference type="ChEBI" id="CHEBI:33019"/>
        <dbReference type="ChEBI" id="CHEBI:37565"/>
        <dbReference type="ChEBI" id="CHEBI:58805"/>
        <dbReference type="EC" id="2.7.7.65"/>
    </reaction>
</comment>
<feature type="coiled-coil region" evidence="5">
    <location>
        <begin position="423"/>
        <end position="450"/>
    </location>
</feature>
<dbReference type="GO" id="GO:0005886">
    <property type="term" value="C:plasma membrane"/>
    <property type="evidence" value="ECO:0007669"/>
    <property type="project" value="UniProtKB-SubCell"/>
</dbReference>
<evidence type="ECO:0000256" key="6">
    <source>
        <dbReference type="SAM" id="MobiDB-lite"/>
    </source>
</evidence>
<organism evidence="8 9">
    <name type="scientific">Stutzerimonas nitrititolerans</name>
    <dbReference type="NCBI Taxonomy" id="2482751"/>
    <lineage>
        <taxon>Bacteria</taxon>
        <taxon>Pseudomonadati</taxon>
        <taxon>Pseudomonadota</taxon>
        <taxon>Gammaproteobacteria</taxon>
        <taxon>Pseudomonadales</taxon>
        <taxon>Pseudomonadaceae</taxon>
        <taxon>Stutzerimonas</taxon>
    </lineage>
</organism>
<feature type="region of interest" description="Disordered" evidence="6">
    <location>
        <begin position="233"/>
        <end position="252"/>
    </location>
</feature>
<feature type="coiled-coil region" evidence="5">
    <location>
        <begin position="6"/>
        <end position="37"/>
    </location>
</feature>
<feature type="domain" description="GGDEF" evidence="7">
    <location>
        <begin position="481"/>
        <end position="613"/>
    </location>
</feature>
<comment type="caution">
    <text evidence="8">The sequence shown here is derived from an EMBL/GenBank/DDBJ whole genome shotgun (WGS) entry which is preliminary data.</text>
</comment>
<dbReference type="EC" id="2.7.7.65" evidence="3"/>
<evidence type="ECO:0000256" key="3">
    <source>
        <dbReference type="ARBA" id="ARBA00012528"/>
    </source>
</evidence>
<dbReference type="PANTHER" id="PTHR45138">
    <property type="entry name" value="REGULATORY COMPONENTS OF SENSORY TRANSDUCTION SYSTEM"/>
    <property type="match status" value="1"/>
</dbReference>
<proteinExistence type="predicted"/>
<dbReference type="PROSITE" id="PS50887">
    <property type="entry name" value="GGDEF"/>
    <property type="match status" value="1"/>
</dbReference>
<keyword evidence="8" id="KW-0548">Nucleotidyltransferase</keyword>
<dbReference type="NCBIfam" id="TIGR00254">
    <property type="entry name" value="GGDEF"/>
    <property type="match status" value="1"/>
</dbReference>
<dbReference type="Gene3D" id="3.30.70.270">
    <property type="match status" value="1"/>
</dbReference>
<dbReference type="InterPro" id="IPR029787">
    <property type="entry name" value="Nucleotide_cyclase"/>
</dbReference>
<dbReference type="InterPro" id="IPR048516">
    <property type="entry name" value="DGCcoil"/>
</dbReference>
<dbReference type="GO" id="GO:1902201">
    <property type="term" value="P:negative regulation of bacterial-type flagellum-dependent cell motility"/>
    <property type="evidence" value="ECO:0007669"/>
    <property type="project" value="TreeGrafter"/>
</dbReference>
<evidence type="ECO:0000259" key="7">
    <source>
        <dbReference type="PROSITE" id="PS50887"/>
    </source>
</evidence>
<evidence type="ECO:0000256" key="5">
    <source>
        <dbReference type="SAM" id="Coils"/>
    </source>
</evidence>
<evidence type="ECO:0000313" key="9">
    <source>
        <dbReference type="Proteomes" id="UP001165292"/>
    </source>
</evidence>
<evidence type="ECO:0000313" key="8">
    <source>
        <dbReference type="EMBL" id="MCO7543637.1"/>
    </source>
</evidence>
<dbReference type="SMART" id="SM00267">
    <property type="entry name" value="GGDEF"/>
    <property type="match status" value="1"/>
</dbReference>
<keyword evidence="8" id="KW-0808">Transferase</keyword>
<name>A0AA41WE44_9GAMM</name>
<dbReference type="CDD" id="cd01949">
    <property type="entry name" value="GGDEF"/>
    <property type="match status" value="1"/>
</dbReference>
<dbReference type="Pfam" id="PF20975">
    <property type="entry name" value="DGCcoil"/>
    <property type="match status" value="1"/>
</dbReference>
<keyword evidence="5" id="KW-0175">Coiled coil</keyword>
<evidence type="ECO:0000256" key="4">
    <source>
        <dbReference type="ARBA" id="ARBA00034247"/>
    </source>
</evidence>
<dbReference type="InterPro" id="IPR050469">
    <property type="entry name" value="Diguanylate_Cyclase"/>
</dbReference>
<dbReference type="AlphaFoldDB" id="A0AA41WE44"/>
<reference evidence="8" key="1">
    <citation type="submission" date="2022-06" db="EMBL/GenBank/DDBJ databases">
        <title>Detection of beta-lactamases in bacteria of animal origin.</title>
        <authorList>
            <person name="Mlynarcik P."/>
            <person name="Zdarska V."/>
            <person name="Chudobova H."/>
            <person name="Prochazkova P."/>
            <person name="Hricova K."/>
            <person name="Mezerova K."/>
            <person name="Bardon J."/>
            <person name="Dolejska M."/>
            <person name="Sukkar I."/>
            <person name="Kolar M."/>
        </authorList>
    </citation>
    <scope>NUCLEOTIDE SEQUENCE</scope>
    <source>
        <strain evidence="8">S 300-3</strain>
    </source>
</reference>
<sequence length="616" mass="68912">MSQTEAQRWKEKYLQALERQEQLEERWEARLDLLRRSLVRSSFAVEGGDPAVERCMQQLRAVLREGDLDDGLSALVPRLESAVLNGERERHERVARLIGALQRLVEQLLALTPPNEVRKSLKRYARQAEKRAAQASELPALLGELAGLQAQTLAVQDSPEKRADGLLQRLFGHGQRALAEQVAEAPVPQVAEPHAETTETVQVVCATTRRDDFDWSLLLDQLPMPAALFDEPEPAAPQEAEEQPAADAAPDEGHYALPMMSEQAYSAIAEHVQATLFGLLDDLQLPESHGPQAAALRERVERGLNWYELVPVLDDLAVLMRAATSESQREFENYLQSLNERLSTMQDNLSAAHEGVAQSQEAARVLDDELRQHVGGLRHSVLEANDLASLKQAVRTRLDGLLATADAYQQRHSQHESQLGERLQQLVGRVTSLEQAASGLRQRLEEQRQLALVDTLTELPNRAAWDERLEVEVARWQRYGGELLLAVLDVDHFKCINDDFGHLAGDRVLKIIAGELRKRLRKTDFIARFGGEEFALLLPHTPLPEGLRLLDTLRQGIEQCPFHFKGEPVTVTLSGGLGRFAEGETLEQVFERADHALYAAKDAGRNRIELGLTERL</sequence>
<evidence type="ECO:0000256" key="1">
    <source>
        <dbReference type="ARBA" id="ARBA00001946"/>
    </source>
</evidence>
<dbReference type="InterPro" id="IPR000160">
    <property type="entry name" value="GGDEF_dom"/>
</dbReference>
<dbReference type="Proteomes" id="UP001165292">
    <property type="component" value="Unassembled WGS sequence"/>
</dbReference>
<dbReference type="Pfam" id="PF00990">
    <property type="entry name" value="GGDEF"/>
    <property type="match status" value="1"/>
</dbReference>
<dbReference type="GO" id="GO:0043709">
    <property type="term" value="P:cell adhesion involved in single-species biofilm formation"/>
    <property type="evidence" value="ECO:0007669"/>
    <property type="project" value="TreeGrafter"/>
</dbReference>
<dbReference type="GO" id="GO:0052621">
    <property type="term" value="F:diguanylate cyclase activity"/>
    <property type="evidence" value="ECO:0007669"/>
    <property type="project" value="UniProtKB-EC"/>
</dbReference>
<dbReference type="SUPFAM" id="SSF55073">
    <property type="entry name" value="Nucleotide cyclase"/>
    <property type="match status" value="1"/>
</dbReference>
<dbReference type="EMBL" id="JAMYBS010000002">
    <property type="protein sequence ID" value="MCO7543637.1"/>
    <property type="molecule type" value="Genomic_DNA"/>
</dbReference>
<comment type="cofactor">
    <cofactor evidence="1">
        <name>Mg(2+)</name>
        <dbReference type="ChEBI" id="CHEBI:18420"/>
    </cofactor>
</comment>
<accession>A0AA41WE44</accession>
<gene>
    <name evidence="8" type="ORF">NJF43_02585</name>
</gene>
<dbReference type="PANTHER" id="PTHR45138:SF9">
    <property type="entry name" value="DIGUANYLATE CYCLASE DGCM-RELATED"/>
    <property type="match status" value="1"/>
</dbReference>
<dbReference type="RefSeq" id="WP_253162213.1">
    <property type="nucleotide sequence ID" value="NZ_JAMYBS010000002.1"/>
</dbReference>
<dbReference type="FunFam" id="3.30.70.270:FF:000001">
    <property type="entry name" value="Diguanylate cyclase domain protein"/>
    <property type="match status" value="1"/>
</dbReference>